<gene>
    <name evidence="12" type="ORF">CQY20_25245</name>
    <name evidence="11" type="ORF">MAGR_72850</name>
</gene>
<dbReference type="GO" id="GO:0051607">
    <property type="term" value="P:defense response to virus"/>
    <property type="evidence" value="ECO:0007669"/>
    <property type="project" value="UniProtKB-KW"/>
</dbReference>
<evidence type="ECO:0000313" key="12">
    <source>
        <dbReference type="EMBL" id="PEG34468.1"/>
    </source>
</evidence>
<reference evidence="12 13" key="1">
    <citation type="submission" date="2017-10" db="EMBL/GenBank/DDBJ databases">
        <title>The new phylogeny of genus Mycobacterium.</title>
        <authorList>
            <person name="Tortoli E."/>
            <person name="Trovato A."/>
            <person name="Cirillo D.M."/>
        </authorList>
    </citation>
    <scope>NUCLEOTIDE SEQUENCE [LARGE SCALE GENOMIC DNA]</scope>
    <source>
        <strain evidence="12 13">CCUG37673</strain>
    </source>
</reference>
<dbReference type="Proteomes" id="UP000465302">
    <property type="component" value="Unassembled WGS sequence"/>
</dbReference>
<evidence type="ECO:0000256" key="4">
    <source>
        <dbReference type="ARBA" id="ARBA00022741"/>
    </source>
</evidence>
<dbReference type="Pfam" id="PF18967">
    <property type="entry name" value="PycTM"/>
    <property type="match status" value="1"/>
</dbReference>
<reference evidence="11 14" key="2">
    <citation type="journal article" date="2019" name="Emerg. Microbes Infect.">
        <title>Comprehensive subspecies identification of 175 nontuberculous mycobacteria species based on 7547 genomic profiles.</title>
        <authorList>
            <person name="Matsumoto Y."/>
            <person name="Kinjo T."/>
            <person name="Motooka D."/>
            <person name="Nabeya D."/>
            <person name="Jung N."/>
            <person name="Uechi K."/>
            <person name="Horii T."/>
            <person name="Iida T."/>
            <person name="Fujita J."/>
            <person name="Nakamura S."/>
        </authorList>
    </citation>
    <scope>NUCLEOTIDE SEQUENCE [LARGE SCALE GENOMIC DNA]</scope>
    <source>
        <strain evidence="11 14">JCM 6377</strain>
    </source>
</reference>
<keyword evidence="7 9" id="KW-0472">Membrane</keyword>
<dbReference type="OrthoDB" id="5149085at2"/>
<evidence type="ECO:0000256" key="9">
    <source>
        <dbReference type="SAM" id="Phobius"/>
    </source>
</evidence>
<reference evidence="11" key="3">
    <citation type="submission" date="2020-02" db="EMBL/GenBank/DDBJ databases">
        <authorList>
            <person name="Matsumoto Y."/>
            <person name="Motooka D."/>
            <person name="Nakamura S."/>
        </authorList>
    </citation>
    <scope>NUCLEOTIDE SEQUENCE</scope>
    <source>
        <strain evidence="11">JCM 6377</strain>
    </source>
</reference>
<keyword evidence="6" id="KW-0051">Antiviral defense</keyword>
<keyword evidence="3 9" id="KW-0812">Transmembrane</keyword>
<feature type="transmembrane region" description="Helical" evidence="9">
    <location>
        <begin position="157"/>
        <end position="179"/>
    </location>
</feature>
<evidence type="ECO:0000313" key="14">
    <source>
        <dbReference type="Proteomes" id="UP000465302"/>
    </source>
</evidence>
<keyword evidence="2" id="KW-1003">Cell membrane</keyword>
<dbReference type="AlphaFoldDB" id="A0A2A7MTG8"/>
<dbReference type="Proteomes" id="UP000220914">
    <property type="component" value="Unassembled WGS sequence"/>
</dbReference>
<evidence type="ECO:0000256" key="1">
    <source>
        <dbReference type="ARBA" id="ARBA00004236"/>
    </source>
</evidence>
<evidence type="ECO:0000313" key="11">
    <source>
        <dbReference type="EMBL" id="GFG55844.1"/>
    </source>
</evidence>
<sequence>MLSDADPASEGQTPQTSEGTGSIAAIDQMAGWARFGDTKATILAAGLGVAATMFNSSAPAVFKAMSRPCPAGLLVGGFALLTVLSFMWTLFWVVRAIAPRSDIPYQGLNRFAWPSVADATAERLVRHAQQNDVEEDAWQQVLDLAKVAKRKFYFCRLAVYGFGVTIASGVVTVLLSALYNSSIN</sequence>
<dbReference type="EMBL" id="BLKS01000004">
    <property type="protein sequence ID" value="GFG55844.1"/>
    <property type="molecule type" value="Genomic_DNA"/>
</dbReference>
<dbReference type="GO" id="GO:0000166">
    <property type="term" value="F:nucleotide binding"/>
    <property type="evidence" value="ECO:0007669"/>
    <property type="project" value="UniProtKB-KW"/>
</dbReference>
<feature type="compositionally biased region" description="Polar residues" evidence="8">
    <location>
        <begin position="10"/>
        <end position="20"/>
    </location>
</feature>
<protein>
    <recommendedName>
        <fullName evidence="10">Pycsar effector protein domain-containing protein</fullName>
    </recommendedName>
</protein>
<feature type="region of interest" description="Disordered" evidence="8">
    <location>
        <begin position="1"/>
        <end position="20"/>
    </location>
</feature>
<comment type="caution">
    <text evidence="12">The sequence shown here is derived from an EMBL/GenBank/DDBJ whole genome shotgun (WGS) entry which is preliminary data.</text>
</comment>
<dbReference type="InterPro" id="IPR043760">
    <property type="entry name" value="PycTM_dom"/>
</dbReference>
<keyword evidence="13" id="KW-1185">Reference proteome</keyword>
<evidence type="ECO:0000313" key="13">
    <source>
        <dbReference type="Proteomes" id="UP000220914"/>
    </source>
</evidence>
<proteinExistence type="predicted"/>
<evidence type="ECO:0000256" key="8">
    <source>
        <dbReference type="SAM" id="MobiDB-lite"/>
    </source>
</evidence>
<keyword evidence="4" id="KW-0547">Nucleotide-binding</keyword>
<comment type="subcellular location">
    <subcellularLocation>
        <location evidence="1">Cell membrane</location>
    </subcellularLocation>
</comment>
<evidence type="ECO:0000259" key="10">
    <source>
        <dbReference type="Pfam" id="PF18967"/>
    </source>
</evidence>
<feature type="transmembrane region" description="Helical" evidence="9">
    <location>
        <begin position="74"/>
        <end position="94"/>
    </location>
</feature>
<evidence type="ECO:0000256" key="5">
    <source>
        <dbReference type="ARBA" id="ARBA00022989"/>
    </source>
</evidence>
<name>A0A2A7MTG8_MYCAG</name>
<dbReference type="EMBL" id="PDCP01000063">
    <property type="protein sequence ID" value="PEG34468.1"/>
    <property type="molecule type" value="Genomic_DNA"/>
</dbReference>
<dbReference type="GO" id="GO:0005886">
    <property type="term" value="C:plasma membrane"/>
    <property type="evidence" value="ECO:0007669"/>
    <property type="project" value="UniProtKB-SubCell"/>
</dbReference>
<accession>A0A2A7MTG8</accession>
<keyword evidence="5 9" id="KW-1133">Transmembrane helix</keyword>
<evidence type="ECO:0000256" key="6">
    <source>
        <dbReference type="ARBA" id="ARBA00023118"/>
    </source>
</evidence>
<evidence type="ECO:0000256" key="7">
    <source>
        <dbReference type="ARBA" id="ARBA00023136"/>
    </source>
</evidence>
<evidence type="ECO:0000256" key="3">
    <source>
        <dbReference type="ARBA" id="ARBA00022692"/>
    </source>
</evidence>
<organism evidence="12 13">
    <name type="scientific">Mycolicibacterium agri</name>
    <name type="common">Mycobacterium agri</name>
    <dbReference type="NCBI Taxonomy" id="36811"/>
    <lineage>
        <taxon>Bacteria</taxon>
        <taxon>Bacillati</taxon>
        <taxon>Actinomycetota</taxon>
        <taxon>Actinomycetes</taxon>
        <taxon>Mycobacteriales</taxon>
        <taxon>Mycobacteriaceae</taxon>
        <taxon>Mycolicibacterium</taxon>
    </lineage>
</organism>
<evidence type="ECO:0000256" key="2">
    <source>
        <dbReference type="ARBA" id="ARBA00022475"/>
    </source>
</evidence>
<feature type="domain" description="Pycsar effector protein" evidence="10">
    <location>
        <begin position="25"/>
        <end position="175"/>
    </location>
</feature>
<dbReference type="RefSeq" id="WP_133119129.1">
    <property type="nucleotide sequence ID" value="NZ_BLKS01000004.1"/>
</dbReference>
<feature type="transmembrane region" description="Helical" evidence="9">
    <location>
        <begin position="42"/>
        <end position="62"/>
    </location>
</feature>